<dbReference type="GO" id="GO:0016757">
    <property type="term" value="F:glycosyltransferase activity"/>
    <property type="evidence" value="ECO:0007669"/>
    <property type="project" value="UniProtKB-KW"/>
</dbReference>
<dbReference type="PANTHER" id="PTHR45947:SF13">
    <property type="entry name" value="TRANSFERASE"/>
    <property type="match status" value="1"/>
</dbReference>
<name>A0A1H6FFX9_9GAMM</name>
<dbReference type="Pfam" id="PF13439">
    <property type="entry name" value="Glyco_transf_4"/>
    <property type="match status" value="1"/>
</dbReference>
<dbReference type="Pfam" id="PF00534">
    <property type="entry name" value="Glycos_transf_1"/>
    <property type="match status" value="1"/>
</dbReference>
<organism evidence="3 4">
    <name type="scientific">Candidatus Venteria ishoeyi</name>
    <dbReference type="NCBI Taxonomy" id="1899563"/>
    <lineage>
        <taxon>Bacteria</taxon>
        <taxon>Pseudomonadati</taxon>
        <taxon>Pseudomonadota</taxon>
        <taxon>Gammaproteobacteria</taxon>
        <taxon>Thiotrichales</taxon>
        <taxon>Thiotrichaceae</taxon>
        <taxon>Venteria</taxon>
    </lineage>
</organism>
<dbReference type="Gene3D" id="3.40.50.2000">
    <property type="entry name" value="Glycogen Phosphorylase B"/>
    <property type="match status" value="2"/>
</dbReference>
<keyword evidence="3" id="KW-0328">Glycosyltransferase</keyword>
<dbReference type="InterPro" id="IPR001296">
    <property type="entry name" value="Glyco_trans_1"/>
</dbReference>
<gene>
    <name evidence="3" type="primary">cotSA</name>
    <name evidence="3" type="ORF">MBHS_04445</name>
</gene>
<feature type="domain" description="Glycosyltransferase subfamily 4-like N-terminal" evidence="2">
    <location>
        <begin position="15"/>
        <end position="207"/>
    </location>
</feature>
<keyword evidence="3" id="KW-0946">Virion</keyword>
<sequence length="397" mass="45573">MKILIVNTLYYPNGVGGAPRSVQFLAEALVKAGIDTIVVCIKPYAKTHTVNLNGVKVYYVGLKNIYWPSNIKGNFTFLKPLWHGLDSYNLLMVREFGHILDKENPDVVHTNTLIGFSVAIWHEVKIRHIPLIHTLRDHHLLCPRTTMFKNGCNCDSQCLDCRLYSYTKKLASSQVDIVVGISRYILDCHLNFGYFTKSEKQHIIFNSFNAQHIPTYQRRRNQNIQFGYIGQLLPTKGIEVILQILKRIPFKNWTLWLAGTGNDKYVRMLKDRYDLPNVHFMGFTQPEEFFTKIEVLLVPSLWHEPLGRIVIEAYAYGVPVIGSNRGGVPEIIDHGKTGFIFDPGNLESLEATIRLFIDNQNLSKRMHPAILEKAKNFLPGRIANKYLSVYKKMHETN</sequence>
<evidence type="ECO:0000313" key="4">
    <source>
        <dbReference type="Proteomes" id="UP000236724"/>
    </source>
</evidence>
<dbReference type="PANTHER" id="PTHR45947">
    <property type="entry name" value="SULFOQUINOVOSYL TRANSFERASE SQD2"/>
    <property type="match status" value="1"/>
</dbReference>
<dbReference type="Proteomes" id="UP000236724">
    <property type="component" value="Unassembled WGS sequence"/>
</dbReference>
<evidence type="ECO:0000259" key="1">
    <source>
        <dbReference type="Pfam" id="PF00534"/>
    </source>
</evidence>
<accession>A0A1H6FFX9</accession>
<dbReference type="EMBL" id="FMSV02000553">
    <property type="protein sequence ID" value="SEH08553.1"/>
    <property type="molecule type" value="Genomic_DNA"/>
</dbReference>
<dbReference type="AlphaFoldDB" id="A0A1H6FFX9"/>
<dbReference type="InterPro" id="IPR050194">
    <property type="entry name" value="Glycosyltransferase_grp1"/>
</dbReference>
<reference evidence="3 4" key="1">
    <citation type="submission" date="2016-10" db="EMBL/GenBank/DDBJ databases">
        <authorList>
            <person name="de Groot N.N."/>
        </authorList>
    </citation>
    <scope>NUCLEOTIDE SEQUENCE [LARGE SCALE GENOMIC DNA]</scope>
    <source>
        <strain evidence="3">MBHS1</strain>
    </source>
</reference>
<feature type="domain" description="Glycosyl transferase family 1" evidence="1">
    <location>
        <begin position="221"/>
        <end position="367"/>
    </location>
</feature>
<dbReference type="RefSeq" id="WP_103922087.1">
    <property type="nucleotide sequence ID" value="NZ_FMSV02000553.1"/>
</dbReference>
<evidence type="ECO:0000259" key="2">
    <source>
        <dbReference type="Pfam" id="PF13439"/>
    </source>
</evidence>
<dbReference type="EC" id="2.4.-.-" evidence="3"/>
<dbReference type="SUPFAM" id="SSF53756">
    <property type="entry name" value="UDP-Glycosyltransferase/glycogen phosphorylase"/>
    <property type="match status" value="1"/>
</dbReference>
<keyword evidence="3" id="KW-0808">Transferase</keyword>
<protein>
    <submittedName>
        <fullName evidence="3">Spore coat protein SA</fullName>
        <ecNumber evidence="3">2.4.-.-</ecNumber>
    </submittedName>
</protein>
<keyword evidence="4" id="KW-1185">Reference proteome</keyword>
<dbReference type="InterPro" id="IPR028098">
    <property type="entry name" value="Glyco_trans_4-like_N"/>
</dbReference>
<evidence type="ECO:0000313" key="3">
    <source>
        <dbReference type="EMBL" id="SEH08553.1"/>
    </source>
</evidence>
<proteinExistence type="predicted"/>
<dbReference type="CDD" id="cd03823">
    <property type="entry name" value="GT4_ExpE7-like"/>
    <property type="match status" value="1"/>
</dbReference>
<dbReference type="OrthoDB" id="9802524at2"/>
<keyword evidence="3" id="KW-0167">Capsid protein</keyword>